<evidence type="ECO:0000313" key="5">
    <source>
        <dbReference type="Proteomes" id="UP000182788"/>
    </source>
</evidence>
<dbReference type="GeneID" id="87591263"/>
<keyword evidence="1" id="KW-0175">Coiled coil</keyword>
<dbReference type="PANTHER" id="PTHR40027:SF1">
    <property type="entry name" value="CELL DIVISION PROTEIN DIVIC"/>
    <property type="match status" value="1"/>
</dbReference>
<dbReference type="Pfam" id="PF04977">
    <property type="entry name" value="DivIC"/>
    <property type="match status" value="1"/>
</dbReference>
<organism evidence="4 5">
    <name type="scientific">Bacillus paramycoides</name>
    <dbReference type="NCBI Taxonomy" id="2026194"/>
    <lineage>
        <taxon>Bacteria</taxon>
        <taxon>Bacillati</taxon>
        <taxon>Bacillota</taxon>
        <taxon>Bacilli</taxon>
        <taxon>Bacillales</taxon>
        <taxon>Bacillaceae</taxon>
        <taxon>Bacillus</taxon>
        <taxon>Bacillus cereus group</taxon>
    </lineage>
</organism>
<keyword evidence="4" id="KW-0132">Cell division</keyword>
<feature type="region of interest" description="Disordered" evidence="2">
    <location>
        <begin position="1"/>
        <end position="26"/>
    </location>
</feature>
<evidence type="ECO:0000256" key="2">
    <source>
        <dbReference type="SAM" id="MobiDB-lite"/>
    </source>
</evidence>
<feature type="transmembrane region" description="Helical" evidence="3">
    <location>
        <begin position="33"/>
        <end position="52"/>
    </location>
</feature>
<gene>
    <name evidence="4" type="ORF">BAU28_26585</name>
</gene>
<evidence type="ECO:0000256" key="3">
    <source>
        <dbReference type="SAM" id="Phobius"/>
    </source>
</evidence>
<evidence type="ECO:0000313" key="4">
    <source>
        <dbReference type="EMBL" id="OJD81238.1"/>
    </source>
</evidence>
<proteinExistence type="predicted"/>
<dbReference type="EMBL" id="MAOI01000044">
    <property type="protein sequence ID" value="OJD81238.1"/>
    <property type="molecule type" value="Genomic_DNA"/>
</dbReference>
<reference evidence="4 5" key="1">
    <citation type="submission" date="2016-06" db="EMBL/GenBank/DDBJ databases">
        <title>First insights into the genetic diversity and population structure of in the Bacillus cereus group bacteria from diverse marine environments.</title>
        <authorList>
            <person name="Liu Y."/>
            <person name="Lai Q."/>
            <person name="Shao Z."/>
        </authorList>
    </citation>
    <scope>NUCLEOTIDE SEQUENCE [LARGE SCALE GENOMIC DNA]</scope>
    <source>
        <strain evidence="4 5">NH24A2</strain>
    </source>
</reference>
<dbReference type="RefSeq" id="WP_071718213.1">
    <property type="nucleotide sequence ID" value="NZ_JARLYA010000007.1"/>
</dbReference>
<protein>
    <submittedName>
        <fullName evidence="4">Cell division protein DivIVC</fullName>
    </submittedName>
</protein>
<dbReference type="Proteomes" id="UP000182788">
    <property type="component" value="Unassembled WGS sequence"/>
</dbReference>
<keyword evidence="3" id="KW-0812">Transmembrane</keyword>
<keyword evidence="3" id="KW-1133">Transmembrane helix</keyword>
<keyword evidence="3" id="KW-0472">Membrane</keyword>
<dbReference type="GO" id="GO:0051301">
    <property type="term" value="P:cell division"/>
    <property type="evidence" value="ECO:0007669"/>
    <property type="project" value="UniProtKB-KW"/>
</dbReference>
<comment type="caution">
    <text evidence="4">The sequence shown here is derived from an EMBL/GenBank/DDBJ whole genome shotgun (WGS) entry which is preliminary data.</text>
</comment>
<evidence type="ECO:0000256" key="1">
    <source>
        <dbReference type="SAM" id="Coils"/>
    </source>
</evidence>
<dbReference type="PANTHER" id="PTHR40027">
    <property type="entry name" value="CELL DIVISION PROTEIN DIVIC"/>
    <property type="match status" value="1"/>
</dbReference>
<dbReference type="InterPro" id="IPR039076">
    <property type="entry name" value="DivIC"/>
</dbReference>
<sequence length="118" mass="13797">MSNIPELSQQLVPKKQFNPNTQQQTNKKLRRRFLLTLAFILSLTLSAQHSIYQQQKLIKAKQVLIDQEKQRLSTLEKARKSLEKDIRTLTASEEGILKFARKLYRFSKPGETIFQIPN</sequence>
<feature type="coiled-coil region" evidence="1">
    <location>
        <begin position="58"/>
        <end position="92"/>
    </location>
</feature>
<accession>A0A1J9UR12</accession>
<dbReference type="AlphaFoldDB" id="A0A1J9UR12"/>
<keyword evidence="4" id="KW-0131">Cell cycle</keyword>
<dbReference type="InterPro" id="IPR007060">
    <property type="entry name" value="FtsL/DivIC"/>
</dbReference>
<name>A0A1J9UR12_9BACI</name>